<reference evidence="2 3" key="1">
    <citation type="journal article" date="2023" name="Plants (Basel)">
        <title>Bridging the Gap: Combining Genomics and Transcriptomics Approaches to Understand Stylosanthes scabra, an Orphan Legume from the Brazilian Caatinga.</title>
        <authorList>
            <person name="Ferreira-Neto J.R.C."/>
            <person name="da Silva M.D."/>
            <person name="Binneck E."/>
            <person name="de Melo N.F."/>
            <person name="da Silva R.H."/>
            <person name="de Melo A.L.T.M."/>
            <person name="Pandolfi V."/>
            <person name="Bustamante F.O."/>
            <person name="Brasileiro-Vidal A.C."/>
            <person name="Benko-Iseppon A.M."/>
        </authorList>
    </citation>
    <scope>NUCLEOTIDE SEQUENCE [LARGE SCALE GENOMIC DNA]</scope>
    <source>
        <tissue evidence="2">Leaves</tissue>
    </source>
</reference>
<feature type="compositionally biased region" description="Polar residues" evidence="1">
    <location>
        <begin position="1"/>
        <end position="12"/>
    </location>
</feature>
<sequence>MLQKSTSQQIQHQPQTPVPNPLPPQPLPNPKGFLNAIHNEVSSEYESEDSDNEEAEQHLYELLLKMAASKGGRDADNTALMDLCEEYGSDYEDDEADQEREAEWEKKTQSNEEKFCINTISDMRKDEEE</sequence>
<dbReference type="Proteomes" id="UP001341840">
    <property type="component" value="Unassembled WGS sequence"/>
</dbReference>
<evidence type="ECO:0000313" key="3">
    <source>
        <dbReference type="Proteomes" id="UP001341840"/>
    </source>
</evidence>
<protein>
    <submittedName>
        <fullName evidence="2">Uncharacterized protein</fullName>
    </submittedName>
</protein>
<feature type="region of interest" description="Disordered" evidence="1">
    <location>
        <begin position="1"/>
        <end position="56"/>
    </location>
</feature>
<feature type="compositionally biased region" description="Basic and acidic residues" evidence="1">
    <location>
        <begin position="99"/>
        <end position="115"/>
    </location>
</feature>
<evidence type="ECO:0000256" key="1">
    <source>
        <dbReference type="SAM" id="MobiDB-lite"/>
    </source>
</evidence>
<feature type="compositionally biased region" description="Pro residues" evidence="1">
    <location>
        <begin position="16"/>
        <end position="29"/>
    </location>
</feature>
<name>A0ABU6XNE8_9FABA</name>
<gene>
    <name evidence="2" type="ORF">PIB30_065820</name>
</gene>
<comment type="caution">
    <text evidence="2">The sequence shown here is derived from an EMBL/GenBank/DDBJ whole genome shotgun (WGS) entry which is preliminary data.</text>
</comment>
<dbReference type="EMBL" id="JASCZI010212110">
    <property type="protein sequence ID" value="MED6198380.1"/>
    <property type="molecule type" value="Genomic_DNA"/>
</dbReference>
<feature type="region of interest" description="Disordered" evidence="1">
    <location>
        <begin position="90"/>
        <end position="129"/>
    </location>
</feature>
<evidence type="ECO:0000313" key="2">
    <source>
        <dbReference type="EMBL" id="MED6198380.1"/>
    </source>
</evidence>
<keyword evidence="3" id="KW-1185">Reference proteome</keyword>
<accession>A0ABU6XNE8</accession>
<feature type="compositionally biased region" description="Acidic residues" evidence="1">
    <location>
        <begin position="43"/>
        <end position="54"/>
    </location>
</feature>
<proteinExistence type="predicted"/>
<organism evidence="2 3">
    <name type="scientific">Stylosanthes scabra</name>
    <dbReference type="NCBI Taxonomy" id="79078"/>
    <lineage>
        <taxon>Eukaryota</taxon>
        <taxon>Viridiplantae</taxon>
        <taxon>Streptophyta</taxon>
        <taxon>Embryophyta</taxon>
        <taxon>Tracheophyta</taxon>
        <taxon>Spermatophyta</taxon>
        <taxon>Magnoliopsida</taxon>
        <taxon>eudicotyledons</taxon>
        <taxon>Gunneridae</taxon>
        <taxon>Pentapetalae</taxon>
        <taxon>rosids</taxon>
        <taxon>fabids</taxon>
        <taxon>Fabales</taxon>
        <taxon>Fabaceae</taxon>
        <taxon>Papilionoideae</taxon>
        <taxon>50 kb inversion clade</taxon>
        <taxon>dalbergioids sensu lato</taxon>
        <taxon>Dalbergieae</taxon>
        <taxon>Pterocarpus clade</taxon>
        <taxon>Stylosanthes</taxon>
    </lineage>
</organism>